<evidence type="ECO:0000256" key="1">
    <source>
        <dbReference type="ARBA" id="ARBA00004141"/>
    </source>
</evidence>
<dbReference type="Pfam" id="PF00822">
    <property type="entry name" value="PMP22_Claudin"/>
    <property type="match status" value="1"/>
</dbReference>
<dbReference type="PANTHER" id="PTHR10671:SF30">
    <property type="entry name" value="CLAUDIN DOMAIN-CONTAINING PROTEIN 2"/>
    <property type="match status" value="1"/>
</dbReference>
<sequence length="166" mass="17996">MGVKRCLQFGGTLLGCLTNIFSILSTTTNYWIRYPGGHSGLWHKCDNVTCTNLGCETSLAVTGACMVLAASSGMVGLLFGLRILCCEGEGAGQKTRIIFLLCSLLLLIALIGYTVKNTWKKDVFFSWSYFAGWLAFPFAFLAGICFLMADMIIQSTDAISGFPVCL</sequence>
<name>A0A1S3WTM0_ERIEU</name>
<dbReference type="Gene3D" id="1.20.140.150">
    <property type="match status" value="1"/>
</dbReference>
<dbReference type="GeneID" id="103126067"/>
<feature type="transmembrane region" description="Helical" evidence="5">
    <location>
        <begin position="127"/>
        <end position="149"/>
    </location>
</feature>
<keyword evidence="4 5" id="KW-0472">Membrane</keyword>
<evidence type="ECO:0000313" key="7">
    <source>
        <dbReference type="RefSeq" id="XP_016049723.2"/>
    </source>
</evidence>
<evidence type="ECO:0000256" key="5">
    <source>
        <dbReference type="SAM" id="Phobius"/>
    </source>
</evidence>
<evidence type="ECO:0000313" key="6">
    <source>
        <dbReference type="Proteomes" id="UP001652624"/>
    </source>
</evidence>
<dbReference type="InterPro" id="IPR050579">
    <property type="entry name" value="PMP-22/EMP/MP20-like"/>
</dbReference>
<dbReference type="Proteomes" id="UP001652624">
    <property type="component" value="Chromosome 2"/>
</dbReference>
<keyword evidence="6" id="KW-1185">Reference proteome</keyword>
<accession>A0A1S3WTM0</accession>
<dbReference type="PANTHER" id="PTHR10671">
    <property type="entry name" value="EPITHELIAL MEMBRANE PROTEIN-RELATED"/>
    <property type="match status" value="1"/>
</dbReference>
<dbReference type="PROSITE" id="PS51257">
    <property type="entry name" value="PROKAR_LIPOPROTEIN"/>
    <property type="match status" value="1"/>
</dbReference>
<evidence type="ECO:0000256" key="4">
    <source>
        <dbReference type="ARBA" id="ARBA00023136"/>
    </source>
</evidence>
<dbReference type="InterPro" id="IPR004031">
    <property type="entry name" value="PMP22/EMP/MP20/Claudin"/>
</dbReference>
<feature type="transmembrane region" description="Helical" evidence="5">
    <location>
        <begin position="97"/>
        <end position="115"/>
    </location>
</feature>
<feature type="transmembrane region" description="Helical" evidence="5">
    <location>
        <begin position="12"/>
        <end position="32"/>
    </location>
</feature>
<dbReference type="RefSeq" id="XP_016049723.2">
    <property type="nucleotide sequence ID" value="XM_016194237.2"/>
</dbReference>
<proteinExistence type="predicted"/>
<keyword evidence="3 5" id="KW-1133">Transmembrane helix</keyword>
<evidence type="ECO:0000256" key="2">
    <source>
        <dbReference type="ARBA" id="ARBA00022692"/>
    </source>
</evidence>
<dbReference type="OrthoDB" id="5967271at2759"/>
<dbReference type="GO" id="GO:0005886">
    <property type="term" value="C:plasma membrane"/>
    <property type="evidence" value="ECO:0007669"/>
    <property type="project" value="TreeGrafter"/>
</dbReference>
<feature type="transmembrane region" description="Helical" evidence="5">
    <location>
        <begin position="61"/>
        <end position="85"/>
    </location>
</feature>
<dbReference type="RefSeq" id="XP_060031325.1">
    <property type="nucleotide sequence ID" value="XM_060175342.1"/>
</dbReference>
<organism evidence="6 7">
    <name type="scientific">Erinaceus europaeus</name>
    <name type="common">Western European hedgehog</name>
    <dbReference type="NCBI Taxonomy" id="9365"/>
    <lineage>
        <taxon>Eukaryota</taxon>
        <taxon>Metazoa</taxon>
        <taxon>Chordata</taxon>
        <taxon>Craniata</taxon>
        <taxon>Vertebrata</taxon>
        <taxon>Euteleostomi</taxon>
        <taxon>Mammalia</taxon>
        <taxon>Eutheria</taxon>
        <taxon>Laurasiatheria</taxon>
        <taxon>Eulipotyphla</taxon>
        <taxon>Erinaceidae</taxon>
        <taxon>Erinaceinae</taxon>
        <taxon>Erinaceus</taxon>
    </lineage>
</organism>
<keyword evidence="2 5" id="KW-0812">Transmembrane</keyword>
<comment type="subcellular location">
    <subcellularLocation>
        <location evidence="1">Membrane</location>
        <topology evidence="1">Multi-pass membrane protein</topology>
    </subcellularLocation>
</comment>
<gene>
    <name evidence="7 8" type="primary">CLDND2</name>
</gene>
<evidence type="ECO:0000313" key="8">
    <source>
        <dbReference type="RefSeq" id="XP_060031325.1"/>
    </source>
</evidence>
<protein>
    <submittedName>
        <fullName evidence="7 8">Claudin domain-containing protein 2</fullName>
    </submittedName>
</protein>
<reference evidence="6 7" key="1">
    <citation type="submission" date="2025-05" db="UniProtKB">
        <authorList>
            <consortium name="RefSeq"/>
        </authorList>
    </citation>
    <scope>NUCLEOTIDE SEQUENCE [LARGE SCALE GENOMIC DNA]</scope>
</reference>
<dbReference type="CTD" id="125875"/>
<dbReference type="AlphaFoldDB" id="A0A1S3WTM0"/>
<evidence type="ECO:0000256" key="3">
    <source>
        <dbReference type="ARBA" id="ARBA00022989"/>
    </source>
</evidence>